<dbReference type="Proteomes" id="UP000836841">
    <property type="component" value="Chromosome 3"/>
</dbReference>
<dbReference type="Pfam" id="PF00106">
    <property type="entry name" value="adh_short"/>
    <property type="match status" value="2"/>
</dbReference>
<dbReference type="InterPro" id="IPR020904">
    <property type="entry name" value="Sc_DH/Rdtase_CS"/>
</dbReference>
<dbReference type="InterPro" id="IPR036291">
    <property type="entry name" value="NAD(P)-bd_dom_sf"/>
</dbReference>
<dbReference type="PRINTS" id="PR00080">
    <property type="entry name" value="SDRFAMILY"/>
</dbReference>
<accession>A0AAU9RZ43</accession>
<dbReference type="EMBL" id="OU466859">
    <property type="protein sequence ID" value="CAH2051203.1"/>
    <property type="molecule type" value="Genomic_DNA"/>
</dbReference>
<dbReference type="InterPro" id="IPR002347">
    <property type="entry name" value="SDR_fam"/>
</dbReference>
<dbReference type="FunFam" id="3.40.50.720:FF:000084">
    <property type="entry name" value="Short-chain dehydrogenase reductase"/>
    <property type="match status" value="2"/>
</dbReference>
<name>A0AAU9RZ43_THLAR</name>
<organism evidence="1 2">
    <name type="scientific">Thlaspi arvense</name>
    <name type="common">Field penny-cress</name>
    <dbReference type="NCBI Taxonomy" id="13288"/>
    <lineage>
        <taxon>Eukaryota</taxon>
        <taxon>Viridiplantae</taxon>
        <taxon>Streptophyta</taxon>
        <taxon>Embryophyta</taxon>
        <taxon>Tracheophyta</taxon>
        <taxon>Spermatophyta</taxon>
        <taxon>Magnoliopsida</taxon>
        <taxon>eudicotyledons</taxon>
        <taxon>Gunneridae</taxon>
        <taxon>Pentapetalae</taxon>
        <taxon>rosids</taxon>
        <taxon>malvids</taxon>
        <taxon>Brassicales</taxon>
        <taxon>Brassicaceae</taxon>
        <taxon>Thlaspideae</taxon>
        <taxon>Thlaspi</taxon>
    </lineage>
</organism>
<evidence type="ECO:0008006" key="3">
    <source>
        <dbReference type="Google" id="ProtNLM"/>
    </source>
</evidence>
<gene>
    <name evidence="1" type="ORF">TAV2_LOCUS10890</name>
</gene>
<protein>
    <recommendedName>
        <fullName evidence="3">3-oxoacyl-[acyl-carrier-protein] reductase</fullName>
    </recommendedName>
</protein>
<reference evidence="1 2" key="1">
    <citation type="submission" date="2022-03" db="EMBL/GenBank/DDBJ databases">
        <authorList>
            <person name="Nunn A."/>
            <person name="Chopra R."/>
            <person name="Nunn A."/>
            <person name="Contreras Garrido A."/>
        </authorList>
    </citation>
    <scope>NUCLEOTIDE SEQUENCE [LARGE SCALE GENOMIC DNA]</scope>
</reference>
<dbReference type="PANTHER" id="PTHR44375:SF2">
    <property type="entry name" value="BETA-KETOACYL-ACP REDUCTASE-LIKE PROTEIN-RELATED"/>
    <property type="match status" value="1"/>
</dbReference>
<sequence length="651" mass="71457">MVREKALINRVMALSFSTESHSHTERNNMSNHHTFEKQVFKQLEPWCELKDKVVLVTGASSGIGREICLDLGKAGCKIIAAARRIDRLNSLCSEINSFGSTGIQAAALELDVTSDEATIQKAVKEAWEVFGKIDALINNAGIRGTVKSSLDLSKEEWDKVFSTNLTGPWLVSKYVCVLMRDAKRGGGSVINISSISGLYRYLVPGAIAYACSKGGVDTMTRMMAIELGAYNIRVNTVAPGLFKSEITQGLMKKEWLKNVIERTVPLKIQQTVDPGLTSLVRYLIHDSSQYVSGNTYIVDSGIYVRMILLFVLVLTGEKQVLKQLEPWCELKDKVRATLNIVVIVREKAFINRVMALSFSTESHSHTERNNMSNHQTVLKQLEPWSELKDKVVLVTGASSGIGREICLDLGKAGCKIIAAARRVDRLNSLCSEINSFGSTGIQAAALELDVTSDEATIQEAVKEAWEVFGKIDVLINNAGIRGTVKSSLDLSKEEWDKVFSTNLTGPWLVSKHVCVLMRDAKRGGGSVINIASISGVQGYVMPGGVAYTCSKGGVDPMTRMMAIELGVYNIRVNTIAPGLFKSEITQGLMEKEWFKKAIERIVPLKIQQTVDPGLTSLVRYLIHDSSQYLSGNTYIVDSGTTLPCLPIFSSL</sequence>
<evidence type="ECO:0000313" key="2">
    <source>
        <dbReference type="Proteomes" id="UP000836841"/>
    </source>
</evidence>
<proteinExistence type="predicted"/>
<dbReference type="PRINTS" id="PR00081">
    <property type="entry name" value="GDHRDH"/>
</dbReference>
<dbReference type="PROSITE" id="PS00061">
    <property type="entry name" value="ADH_SHORT"/>
    <property type="match status" value="2"/>
</dbReference>
<evidence type="ECO:0000313" key="1">
    <source>
        <dbReference type="EMBL" id="CAH2051203.1"/>
    </source>
</evidence>
<dbReference type="AlphaFoldDB" id="A0AAU9RZ43"/>
<dbReference type="Gene3D" id="3.40.50.720">
    <property type="entry name" value="NAD(P)-binding Rossmann-like Domain"/>
    <property type="match status" value="2"/>
</dbReference>
<dbReference type="PANTHER" id="PTHR44375">
    <property type="entry name" value="BETA-KETOACYL-ACP REDUCTASE-LIKE PROTEIN-RELATED"/>
    <property type="match status" value="1"/>
</dbReference>
<dbReference type="CDD" id="cd05233">
    <property type="entry name" value="SDR_c"/>
    <property type="match status" value="2"/>
</dbReference>
<dbReference type="SUPFAM" id="SSF51735">
    <property type="entry name" value="NAD(P)-binding Rossmann-fold domains"/>
    <property type="match status" value="2"/>
</dbReference>
<keyword evidence="2" id="KW-1185">Reference proteome</keyword>